<sequence length="2067" mass="235700">MPPSSLSSSFLLSSLKDYTQCTLELTTTIRSTVLDPFEPPRSKHAATQPLSRAQQKTLAVKLAPLAMKIVNQNIGSLQDLKVPGKVDTSIYNTTVECLVDTTCIALTALRHMAVYTTLKPLDIEKLTSNLVCKLVDLKEYTRALDELCVLKAGLIKVTKLGEDSKSDKVSKTKEMGSPRRRGFLTESPNRGNEAVHTPGGGTLSAPTSPLRTFETSIQYTLTQKEQVMLQKYGDLFTFPLDSTINDRSTILLILAYQMNTLRCWTDIADGFFVWHLPQLLSQSGTFMDWCKHLMGFDKDMAARQFDAMYRQLTRAASKSPSLESTSSRTFSLQAMAIKALKLAGTASAKTLCHRMVQLGLTYEKSEEQVDYRRIQNTCADFINGIEPNCEDIPELDAYFTLSEYYAYASRKARSYSGEFYAYKFMMRPIRSLLSNVDRCTYYHGAYGATAKLALASTQLDKMAVSHSQIDMTMTLEEVDSCLQVVSAASEQNKTLDEYSEQAMCCMYKALDKFRQSCTRYFNHLEERSKKIQQYVTSRNTNATSPTVRHSLSNNLLEMREPITGLLSSLSNCKDVLLLILQVLKKKSWRGKSKQSPSPGDVMRNYIDIMVLLARMRFQLDDEDSYYASYEDLATAEQACEEFGYSAGYRWVSGAFYILGAAMANASMYSSAIYPLRKACTLLEKSSSYASSETGRLHLAKRYEILGTCCRKDSRFEDAIKAYRSSLKKLPESSIQSFVQEADKLAIHSLIERNPLIPKLIDRYLRAALFDGVSAELTFASDIMNLSTLVAEQRCIIYECELRTLYTCSFQMDCSNYQSELIEKLMKYYTPSLFPIRRARILLDQLRIELAKKNNGTITKTAMTFATEASKLLQQKESYGSDSDLLRYRQYYLALSQSWIGICAENDQDFSKAFAVAFRQWRTLFRKVMPIYQNTENNALSSNDIKSIRANVDDLDKLYDHFRMLVDFFAVHQQRIYQINTLRLMLKLNNGLRRSADAVSSSIIISTRIGHLYDEMGYPGKAALEFAQAKAAIANMACSNEAEIYYIIFYSLHLANRGKLDDAKKLFNTSKIVWDSIRRTQSKDKLERSRRKQPSLDTAIQNCESALQVLSTCSRSLKLEKQDKDENTVMEDPFAEPTSRQEDEITSMTTRIICDESEWSIAEKVAICLEQLSTLYMTRGSVRYTQYYMQKGLSLGEKLNSRLVQFRFLLHTSDFNLRYGRPETSKAYIKNAAELQPQGRLHVYHDALLKMLVGDVDGSEGCLEEALQAYSTVEELLKKITDRSYISSIEAFVEMDETINENDESEPMIIENNLRDDDATPLHHLQGINTIRRALVLVQLGRMSKAISLLDRLEELNILSNDKIDLNAAIAQLKLLFVRYEATREPRSMFNRDVFLMPSFKAQQPRGSVRRSHAGHEMRSLRDGVTLAFDRMMDIYRTCARKTRTKLVQDICLGMGYLTFMKNDFATLGKIMVHNYAAFGAYYLEMGKGMTLRREMRAELSSKVDFPGNTTDLGWPKRIVCEGDVSMQHNIDNDYDDDPMDVDDDGDNLHFRVRPSRRVVLREQGEKYLQQLRDMYDEEHMLNDTEFQEKFVDILPSHWTVCSITMDVDNGELYLVRLRCKEEPIVVKLSLTRMQDRLADQPVLDYHGAVETLESIIAASDQTIQDGKTCTRKQDVDAWWSKRTQLDHQLKKLLRTMEHGWFGAFKGFLSGSCQIHPTALQQFHGSINQLIYNAVYQKQLDSQQTTRKHVDISKDICRLFLRLGSDPSSVEIEDALYFFLSCYEAHDIVVDHSQMDIGELSDRFRDLLQNYHMTAAAAGIHSMETLPNEHIILIPDRHTHLFPLESMDILRSQSVSRVPCLSFVRDRIFQATARQPEQKDWKDITVNGRSVYYLLNPAGDLLHTQREFESTFKRMDGWQGIVNQKPLELRWDQILQNHDIYMYFGHSAGQSIIRGSKIRHLRKGPVAILMGCSSGSLISQGEFDPDGYIMNFLLGGSPAVVANLWDVTDKSIDKLSRTMMENWGLLHTRSTHNMTITEAVAKSRNSCRLPYLIGAAPVVYGIPVHVHR</sequence>
<evidence type="ECO:0000256" key="4">
    <source>
        <dbReference type="ARBA" id="ARBA00022829"/>
    </source>
</evidence>
<feature type="repeat" description="TPR" evidence="5">
    <location>
        <begin position="699"/>
        <end position="732"/>
    </location>
</feature>
<evidence type="ECO:0000256" key="1">
    <source>
        <dbReference type="ARBA" id="ARBA00000451"/>
    </source>
</evidence>
<comment type="catalytic activity">
    <reaction evidence="1">
        <text>All bonds known to be hydrolyzed by this endopeptidase have arginine in P1 and an acidic residue in P4. P6 is often occupied by an acidic residue or by a hydroxy-amino-acid residue, the phosphorylation of which enhances cleavage.</text>
        <dbReference type="EC" id="3.4.22.49"/>
    </reaction>
</comment>
<dbReference type="OrthoDB" id="10255632at2759"/>
<dbReference type="EMBL" id="LK023314">
    <property type="protein sequence ID" value="CDS04210.1"/>
    <property type="molecule type" value="Genomic_DNA"/>
</dbReference>
<feature type="compositionally biased region" description="Basic and acidic residues" evidence="6">
    <location>
        <begin position="166"/>
        <end position="177"/>
    </location>
</feature>
<dbReference type="InterPro" id="IPR019734">
    <property type="entry name" value="TPR_rpt"/>
</dbReference>
<name>A0A077WDD4_9FUNG</name>
<dbReference type="EC" id="3.4.22.49" evidence="2"/>
<dbReference type="GO" id="GO:0072686">
    <property type="term" value="C:mitotic spindle"/>
    <property type="evidence" value="ECO:0007669"/>
    <property type="project" value="TreeGrafter"/>
</dbReference>
<dbReference type="GO" id="GO:0005737">
    <property type="term" value="C:cytoplasm"/>
    <property type="evidence" value="ECO:0007669"/>
    <property type="project" value="TreeGrafter"/>
</dbReference>
<evidence type="ECO:0000256" key="5">
    <source>
        <dbReference type="PROSITE-ProRule" id="PRU00339"/>
    </source>
</evidence>
<reference evidence="8" key="1">
    <citation type="journal article" date="2014" name="Genome Announc.">
        <title>De novo whole-genome sequence and genome annotation of Lichtheimia ramosa.</title>
        <authorList>
            <person name="Linde J."/>
            <person name="Schwartze V."/>
            <person name="Binder U."/>
            <person name="Lass-Florl C."/>
            <person name="Voigt K."/>
            <person name="Horn F."/>
        </authorList>
    </citation>
    <scope>NUCLEOTIDE SEQUENCE</scope>
    <source>
        <strain evidence="8">JMRC FSU:6197</strain>
    </source>
</reference>
<evidence type="ECO:0000259" key="7">
    <source>
        <dbReference type="PROSITE" id="PS51700"/>
    </source>
</evidence>
<dbReference type="GO" id="GO:0044732">
    <property type="term" value="C:mitotic spindle pole body"/>
    <property type="evidence" value="ECO:0007669"/>
    <property type="project" value="TreeGrafter"/>
</dbReference>
<dbReference type="PROSITE" id="PS51700">
    <property type="entry name" value="SEPARIN"/>
    <property type="match status" value="1"/>
</dbReference>
<proteinExistence type="predicted"/>
<dbReference type="PROSITE" id="PS50005">
    <property type="entry name" value="TPR"/>
    <property type="match status" value="1"/>
</dbReference>
<dbReference type="InterPro" id="IPR030397">
    <property type="entry name" value="SEPARIN_core_dom"/>
</dbReference>
<protein>
    <recommendedName>
        <fullName evidence="2">separase</fullName>
        <ecNumber evidence="2">3.4.22.49</ecNumber>
    </recommendedName>
</protein>
<dbReference type="GO" id="GO:0051307">
    <property type="term" value="P:meiotic chromosome separation"/>
    <property type="evidence" value="ECO:0007669"/>
    <property type="project" value="TreeGrafter"/>
</dbReference>
<dbReference type="SUPFAM" id="SSF48452">
    <property type="entry name" value="TPR-like"/>
    <property type="match status" value="1"/>
</dbReference>
<dbReference type="Pfam" id="PF03568">
    <property type="entry name" value="Separin_C"/>
    <property type="match status" value="1"/>
</dbReference>
<keyword evidence="4" id="KW-0159">Chromosome partition</keyword>
<feature type="domain" description="Peptidase C50" evidence="7">
    <location>
        <begin position="1887"/>
        <end position="1982"/>
    </location>
</feature>
<evidence type="ECO:0000256" key="3">
    <source>
        <dbReference type="ARBA" id="ARBA00022801"/>
    </source>
</evidence>
<evidence type="ECO:0000256" key="2">
    <source>
        <dbReference type="ARBA" id="ARBA00012489"/>
    </source>
</evidence>
<dbReference type="GO" id="GO:0006508">
    <property type="term" value="P:proteolysis"/>
    <property type="evidence" value="ECO:0007669"/>
    <property type="project" value="InterPro"/>
</dbReference>
<dbReference type="Gene3D" id="1.25.40.10">
    <property type="entry name" value="Tetratricopeptide repeat domain"/>
    <property type="match status" value="1"/>
</dbReference>
<gene>
    <name evidence="8" type="ORF">LRAMOSA07163</name>
</gene>
<dbReference type="PANTHER" id="PTHR12792">
    <property type="entry name" value="EXTRA SPINDLE POLES 1-RELATED"/>
    <property type="match status" value="1"/>
</dbReference>
<dbReference type="InterPro" id="IPR011990">
    <property type="entry name" value="TPR-like_helical_dom_sf"/>
</dbReference>
<dbReference type="PANTHER" id="PTHR12792:SF0">
    <property type="entry name" value="SEPARIN"/>
    <property type="match status" value="1"/>
</dbReference>
<accession>A0A077WDD4</accession>
<keyword evidence="3" id="KW-0378">Hydrolase</keyword>
<evidence type="ECO:0000256" key="6">
    <source>
        <dbReference type="SAM" id="MobiDB-lite"/>
    </source>
</evidence>
<dbReference type="InterPro" id="IPR005314">
    <property type="entry name" value="Peptidase_C50"/>
</dbReference>
<feature type="region of interest" description="Disordered" evidence="6">
    <location>
        <begin position="166"/>
        <end position="205"/>
    </location>
</feature>
<dbReference type="GO" id="GO:0005634">
    <property type="term" value="C:nucleus"/>
    <property type="evidence" value="ECO:0007669"/>
    <property type="project" value="InterPro"/>
</dbReference>
<organism evidence="8">
    <name type="scientific">Lichtheimia ramosa</name>
    <dbReference type="NCBI Taxonomy" id="688394"/>
    <lineage>
        <taxon>Eukaryota</taxon>
        <taxon>Fungi</taxon>
        <taxon>Fungi incertae sedis</taxon>
        <taxon>Mucoromycota</taxon>
        <taxon>Mucoromycotina</taxon>
        <taxon>Mucoromycetes</taxon>
        <taxon>Mucorales</taxon>
        <taxon>Lichtheimiaceae</taxon>
        <taxon>Lichtheimia</taxon>
    </lineage>
</organism>
<dbReference type="GO" id="GO:0004197">
    <property type="term" value="F:cysteine-type endopeptidase activity"/>
    <property type="evidence" value="ECO:0007669"/>
    <property type="project" value="InterPro"/>
</dbReference>
<keyword evidence="5" id="KW-0802">TPR repeat</keyword>
<evidence type="ECO:0000313" key="8">
    <source>
        <dbReference type="EMBL" id="CDS04210.1"/>
    </source>
</evidence>